<dbReference type="Proteomes" id="UP000248646">
    <property type="component" value="Unassembled WGS sequence"/>
</dbReference>
<evidence type="ECO:0000313" key="2">
    <source>
        <dbReference type="Proteomes" id="UP000248646"/>
    </source>
</evidence>
<proteinExistence type="predicted"/>
<dbReference type="Gene3D" id="1.10.3450.10">
    <property type="entry name" value="TTHA0068-like"/>
    <property type="match status" value="1"/>
</dbReference>
<dbReference type="OrthoDB" id="165483at2"/>
<dbReference type="InterPro" id="IPR023203">
    <property type="entry name" value="TTHA0068_sf"/>
</dbReference>
<dbReference type="AlphaFoldDB" id="A0A2W7MLG1"/>
<evidence type="ECO:0000313" key="1">
    <source>
        <dbReference type="EMBL" id="PZX07745.1"/>
    </source>
</evidence>
<dbReference type="Pfam" id="PF03745">
    <property type="entry name" value="DUF309"/>
    <property type="match status" value="1"/>
</dbReference>
<dbReference type="PANTHER" id="PTHR34796">
    <property type="entry name" value="EXPRESSED PROTEIN"/>
    <property type="match status" value="1"/>
</dbReference>
<accession>A0A2W7MLG1</accession>
<dbReference type="InterPro" id="IPR005500">
    <property type="entry name" value="DUF309"/>
</dbReference>
<protein>
    <recommendedName>
        <fullName evidence="3">DUF309 domain-containing protein</fullName>
    </recommendedName>
</protein>
<keyword evidence="2" id="KW-1185">Reference proteome</keyword>
<dbReference type="RefSeq" id="WP_111438370.1">
    <property type="nucleotide sequence ID" value="NZ_QKZI01000001.1"/>
</dbReference>
<sequence length="171" mass="20550">MIVLHPAFHPSFVQFLKEFNVSHDYFECHELLEDYWKEVAPRQKQHALTALILLSTAMYHWRRRNLVGAIKTMKTSINRLNETSNSIIFDKINIEKLKLNMRISFELMQQLEEFQSFSIDIISADLLDQVNELQLPEMENLHFLTHKHMLRDRTDILEEREKQKKRRDDLV</sequence>
<evidence type="ECO:0008006" key="3">
    <source>
        <dbReference type="Google" id="ProtNLM"/>
    </source>
</evidence>
<gene>
    <name evidence="1" type="ORF">C7437_101867</name>
</gene>
<name>A0A2W7MLG1_9BACI</name>
<dbReference type="EMBL" id="QKZI01000001">
    <property type="protein sequence ID" value="PZX07745.1"/>
    <property type="molecule type" value="Genomic_DNA"/>
</dbReference>
<organism evidence="1 2">
    <name type="scientific">Psychrobacillus insolitus</name>
    <dbReference type="NCBI Taxonomy" id="1461"/>
    <lineage>
        <taxon>Bacteria</taxon>
        <taxon>Bacillati</taxon>
        <taxon>Bacillota</taxon>
        <taxon>Bacilli</taxon>
        <taxon>Bacillales</taxon>
        <taxon>Bacillaceae</taxon>
        <taxon>Psychrobacillus</taxon>
    </lineage>
</organism>
<comment type="caution">
    <text evidence="1">The sequence shown here is derived from an EMBL/GenBank/DDBJ whole genome shotgun (WGS) entry which is preliminary data.</text>
</comment>
<dbReference type="PANTHER" id="PTHR34796:SF1">
    <property type="entry name" value="EXPRESSED PROTEIN"/>
    <property type="match status" value="1"/>
</dbReference>
<reference evidence="1 2" key="1">
    <citation type="submission" date="2018-06" db="EMBL/GenBank/DDBJ databases">
        <title>Genomic Encyclopedia of Type Strains, Phase IV (KMG-IV): sequencing the most valuable type-strain genomes for metagenomic binning, comparative biology and taxonomic classification.</title>
        <authorList>
            <person name="Goeker M."/>
        </authorList>
    </citation>
    <scope>NUCLEOTIDE SEQUENCE [LARGE SCALE GENOMIC DNA]</scope>
    <source>
        <strain evidence="1 2">DSM 5</strain>
    </source>
</reference>
<dbReference type="SUPFAM" id="SSF140663">
    <property type="entry name" value="TTHA0068-like"/>
    <property type="match status" value="1"/>
</dbReference>